<gene>
    <name evidence="1" type="ORF">LCGC14_1177980</name>
</gene>
<accession>A0A0F9LSV5</accession>
<proteinExistence type="predicted"/>
<organism evidence="1">
    <name type="scientific">marine sediment metagenome</name>
    <dbReference type="NCBI Taxonomy" id="412755"/>
    <lineage>
        <taxon>unclassified sequences</taxon>
        <taxon>metagenomes</taxon>
        <taxon>ecological metagenomes</taxon>
    </lineage>
</organism>
<sequence length="67" mass="7656">MICQECGKKVYFGLFEPAKIENVREKHKEGAYIISECIVDNFCPDCKGDLHPENEHDKELLGISLDD</sequence>
<dbReference type="EMBL" id="LAZR01005880">
    <property type="protein sequence ID" value="KKM96448.1"/>
    <property type="molecule type" value="Genomic_DNA"/>
</dbReference>
<reference evidence="1" key="1">
    <citation type="journal article" date="2015" name="Nature">
        <title>Complex archaea that bridge the gap between prokaryotes and eukaryotes.</title>
        <authorList>
            <person name="Spang A."/>
            <person name="Saw J.H."/>
            <person name="Jorgensen S.L."/>
            <person name="Zaremba-Niedzwiedzka K."/>
            <person name="Martijn J."/>
            <person name="Lind A.E."/>
            <person name="van Eijk R."/>
            <person name="Schleper C."/>
            <person name="Guy L."/>
            <person name="Ettema T.J."/>
        </authorList>
    </citation>
    <scope>NUCLEOTIDE SEQUENCE</scope>
</reference>
<dbReference type="AlphaFoldDB" id="A0A0F9LSV5"/>
<evidence type="ECO:0000313" key="1">
    <source>
        <dbReference type="EMBL" id="KKM96448.1"/>
    </source>
</evidence>
<comment type="caution">
    <text evidence="1">The sequence shown here is derived from an EMBL/GenBank/DDBJ whole genome shotgun (WGS) entry which is preliminary data.</text>
</comment>
<name>A0A0F9LSV5_9ZZZZ</name>
<protein>
    <submittedName>
        <fullName evidence="1">Uncharacterized protein</fullName>
    </submittedName>
</protein>